<protein>
    <recommendedName>
        <fullName evidence="6">Protein kinase domain-containing protein</fullName>
    </recommendedName>
</protein>
<dbReference type="SUPFAM" id="SSF56112">
    <property type="entry name" value="Protein kinase-like (PK-like)"/>
    <property type="match status" value="1"/>
</dbReference>
<dbReference type="InterPro" id="IPR011009">
    <property type="entry name" value="Kinase-like_dom_sf"/>
</dbReference>
<dbReference type="Pfam" id="PF07714">
    <property type="entry name" value="PK_Tyr_Ser-Thr"/>
    <property type="match status" value="1"/>
</dbReference>
<dbReference type="AlphaFoldDB" id="A0AAW0DAU8"/>
<feature type="region of interest" description="Disordered" evidence="1">
    <location>
        <begin position="464"/>
        <end position="529"/>
    </location>
</feature>
<dbReference type="InterPro" id="IPR000159">
    <property type="entry name" value="RA_dom"/>
</dbReference>
<evidence type="ECO:0000259" key="3">
    <source>
        <dbReference type="PROSITE" id="PS50200"/>
    </source>
</evidence>
<dbReference type="EMBL" id="JAYKXP010000017">
    <property type="protein sequence ID" value="KAK7049257.1"/>
    <property type="molecule type" value="Genomic_DNA"/>
</dbReference>
<dbReference type="SMART" id="SM00314">
    <property type="entry name" value="RA"/>
    <property type="match status" value="1"/>
</dbReference>
<dbReference type="PROSITE" id="PS50011">
    <property type="entry name" value="PROTEIN_KINASE_DOM"/>
    <property type="match status" value="1"/>
</dbReference>
<feature type="domain" description="Protein kinase" evidence="2">
    <location>
        <begin position="87"/>
        <end position="392"/>
    </location>
</feature>
<evidence type="ECO:0000256" key="1">
    <source>
        <dbReference type="SAM" id="MobiDB-lite"/>
    </source>
</evidence>
<evidence type="ECO:0008006" key="6">
    <source>
        <dbReference type="Google" id="ProtNLM"/>
    </source>
</evidence>
<dbReference type="InterPro" id="IPR008271">
    <property type="entry name" value="Ser/Thr_kinase_AS"/>
</dbReference>
<proteinExistence type="predicted"/>
<dbReference type="Proteomes" id="UP001383192">
    <property type="component" value="Unassembled WGS sequence"/>
</dbReference>
<dbReference type="CDD" id="cd01786">
    <property type="entry name" value="RA_STE50"/>
    <property type="match status" value="1"/>
</dbReference>
<organism evidence="4 5">
    <name type="scientific">Paramarasmius palmivorus</name>
    <dbReference type="NCBI Taxonomy" id="297713"/>
    <lineage>
        <taxon>Eukaryota</taxon>
        <taxon>Fungi</taxon>
        <taxon>Dikarya</taxon>
        <taxon>Basidiomycota</taxon>
        <taxon>Agaricomycotina</taxon>
        <taxon>Agaricomycetes</taxon>
        <taxon>Agaricomycetidae</taxon>
        <taxon>Agaricales</taxon>
        <taxon>Marasmiineae</taxon>
        <taxon>Marasmiaceae</taxon>
        <taxon>Paramarasmius</taxon>
    </lineage>
</organism>
<dbReference type="PROSITE" id="PS50200">
    <property type="entry name" value="RA"/>
    <property type="match status" value="1"/>
</dbReference>
<reference evidence="4 5" key="1">
    <citation type="submission" date="2024-01" db="EMBL/GenBank/DDBJ databases">
        <title>A draft genome for a cacao thread blight-causing isolate of Paramarasmius palmivorus.</title>
        <authorList>
            <person name="Baruah I.K."/>
            <person name="Bukari Y."/>
            <person name="Amoako-Attah I."/>
            <person name="Meinhardt L.W."/>
            <person name="Bailey B.A."/>
            <person name="Cohen S.P."/>
        </authorList>
    </citation>
    <scope>NUCLEOTIDE SEQUENCE [LARGE SCALE GENOMIC DNA]</scope>
    <source>
        <strain evidence="4 5">GH-12</strain>
    </source>
</reference>
<evidence type="ECO:0000259" key="2">
    <source>
        <dbReference type="PROSITE" id="PS50011"/>
    </source>
</evidence>
<dbReference type="GO" id="GO:0004674">
    <property type="term" value="F:protein serine/threonine kinase activity"/>
    <property type="evidence" value="ECO:0007669"/>
    <property type="project" value="TreeGrafter"/>
</dbReference>
<dbReference type="PROSITE" id="PS00108">
    <property type="entry name" value="PROTEIN_KINASE_ST"/>
    <property type="match status" value="1"/>
</dbReference>
<dbReference type="PANTHER" id="PTHR44329">
    <property type="entry name" value="SERINE/THREONINE-PROTEIN KINASE TNNI3K-RELATED"/>
    <property type="match status" value="1"/>
</dbReference>
<gene>
    <name evidence="4" type="ORF">VNI00_005858</name>
</gene>
<dbReference type="GO" id="GO:0007165">
    <property type="term" value="P:signal transduction"/>
    <property type="evidence" value="ECO:0007669"/>
    <property type="project" value="InterPro"/>
</dbReference>
<dbReference type="Pfam" id="PF00788">
    <property type="entry name" value="RA"/>
    <property type="match status" value="1"/>
</dbReference>
<feature type="region of interest" description="Disordered" evidence="1">
    <location>
        <begin position="355"/>
        <end position="375"/>
    </location>
</feature>
<feature type="compositionally biased region" description="Polar residues" evidence="1">
    <location>
        <begin position="482"/>
        <end position="511"/>
    </location>
</feature>
<dbReference type="GO" id="GO:0005524">
    <property type="term" value="F:ATP binding"/>
    <property type="evidence" value="ECO:0007669"/>
    <property type="project" value="InterPro"/>
</dbReference>
<keyword evidence="5" id="KW-1185">Reference proteome</keyword>
<feature type="domain" description="Ras-associating" evidence="3">
    <location>
        <begin position="381"/>
        <end position="458"/>
    </location>
</feature>
<dbReference type="InterPro" id="IPR001245">
    <property type="entry name" value="Ser-Thr/Tyr_kinase_cat_dom"/>
</dbReference>
<comment type="caution">
    <text evidence="4">The sequence shown here is derived from an EMBL/GenBank/DDBJ whole genome shotgun (WGS) entry which is preliminary data.</text>
</comment>
<dbReference type="SMART" id="SM00220">
    <property type="entry name" value="S_TKc"/>
    <property type="match status" value="1"/>
</dbReference>
<dbReference type="InterPro" id="IPR000719">
    <property type="entry name" value="Prot_kinase_dom"/>
</dbReference>
<dbReference type="Gene3D" id="3.10.20.90">
    <property type="entry name" value="Phosphatidylinositol 3-kinase Catalytic Subunit, Chain A, domain 1"/>
    <property type="match status" value="1"/>
</dbReference>
<name>A0AAW0DAU8_9AGAR</name>
<evidence type="ECO:0000313" key="5">
    <source>
        <dbReference type="Proteomes" id="UP001383192"/>
    </source>
</evidence>
<dbReference type="InterPro" id="IPR029071">
    <property type="entry name" value="Ubiquitin-like_domsf"/>
</dbReference>
<evidence type="ECO:0000313" key="4">
    <source>
        <dbReference type="EMBL" id="KAK7049257.1"/>
    </source>
</evidence>
<dbReference type="InterPro" id="IPR051681">
    <property type="entry name" value="Ser/Thr_Kinases-Pseudokinases"/>
</dbReference>
<dbReference type="SUPFAM" id="SSF54236">
    <property type="entry name" value="Ubiquitin-like"/>
    <property type="match status" value="1"/>
</dbReference>
<feature type="compositionally biased region" description="Polar residues" evidence="1">
    <location>
        <begin position="355"/>
        <end position="371"/>
    </location>
</feature>
<sequence length="529" mass="59579">MSDTGLEGILTVEGLRELLKLTLTEAATTLRMLDPSWVPHIIELLQVEASLDPRNREYCERCSKVIRVLAKKYGVLPSSLFVDNITIEGMHPLRAGGFSDIWKGFRGEQLVCLKVLRIHLEADEQKRTEITKAFCNEALVWVRFNHPNVLPLFGVNTKAFFPGLCLVSPWMAHGDLITYLKNNPKHDRLKSIHDIASGLSYLHSLRPMVVHGDIKGANVLVNDDCRCCLADFGLANIVESQRLDSTASSSIKGTVRWMAPELLCGDTTGNTHGPRDIYAFACTVLEIITGKPPFPELREGAVIFRVINGERPSRPLSENPRLRPQAFELERYFRLRVGSDPGAFFDTILPNEGQGSMPNKYVSSTPNLTTPKRSHRKKNLKYFRVSLEDPTYKVLPAALKQYRIEQNDWRNYSMLIRYGTDGDCTERVLAYDEKPLLLFQELKDMERNPVFVLKRRAALSRDASQTNQWKPYRATDARSSQDEQPTTRATAFHPSGSSPVLSTNVDSSPTSDPFPKTPTPEFISYGVAI</sequence>
<dbReference type="Gene3D" id="1.10.510.10">
    <property type="entry name" value="Transferase(Phosphotransferase) domain 1"/>
    <property type="match status" value="1"/>
</dbReference>
<accession>A0AAW0DAU8</accession>
<dbReference type="PANTHER" id="PTHR44329:SF214">
    <property type="entry name" value="PROTEIN KINASE DOMAIN-CONTAINING PROTEIN"/>
    <property type="match status" value="1"/>
</dbReference>